<comment type="caution">
    <text evidence="2">The sequence shown here is derived from an EMBL/GenBank/DDBJ whole genome shotgun (WGS) entry which is preliminary data.</text>
</comment>
<organism evidence="2 3">
    <name type="scientific">Boothiomyces macroporosus</name>
    <dbReference type="NCBI Taxonomy" id="261099"/>
    <lineage>
        <taxon>Eukaryota</taxon>
        <taxon>Fungi</taxon>
        <taxon>Fungi incertae sedis</taxon>
        <taxon>Chytridiomycota</taxon>
        <taxon>Chytridiomycota incertae sedis</taxon>
        <taxon>Chytridiomycetes</taxon>
        <taxon>Rhizophydiales</taxon>
        <taxon>Terramycetaceae</taxon>
        <taxon>Boothiomyces</taxon>
    </lineage>
</organism>
<evidence type="ECO:0000313" key="2">
    <source>
        <dbReference type="EMBL" id="KAJ3255737.1"/>
    </source>
</evidence>
<dbReference type="PANTHER" id="PTHR24111">
    <property type="entry name" value="LEUCINE-RICH REPEAT-CONTAINING PROTEIN 34"/>
    <property type="match status" value="1"/>
</dbReference>
<dbReference type="InterPro" id="IPR032675">
    <property type="entry name" value="LRR_dom_sf"/>
</dbReference>
<dbReference type="SMART" id="SM00368">
    <property type="entry name" value="LRR_RI"/>
    <property type="match status" value="4"/>
</dbReference>
<keyword evidence="1" id="KW-0677">Repeat</keyword>
<dbReference type="PANTHER" id="PTHR24111:SF0">
    <property type="entry name" value="LEUCINE-RICH REPEAT-CONTAINING PROTEIN"/>
    <property type="match status" value="1"/>
</dbReference>
<protein>
    <submittedName>
        <fullName evidence="2">Uncharacterized protein</fullName>
    </submittedName>
</protein>
<keyword evidence="3" id="KW-1185">Reference proteome</keyword>
<proteinExistence type="predicted"/>
<gene>
    <name evidence="2" type="ORF">HK103_006104</name>
</gene>
<accession>A0AAD5UEA9</accession>
<evidence type="ECO:0000256" key="1">
    <source>
        <dbReference type="ARBA" id="ARBA00022737"/>
    </source>
</evidence>
<dbReference type="AlphaFoldDB" id="A0AAD5UEA9"/>
<dbReference type="InterPro" id="IPR052201">
    <property type="entry name" value="LRR-containing_regulator"/>
</dbReference>
<dbReference type="SUPFAM" id="SSF52047">
    <property type="entry name" value="RNI-like"/>
    <property type="match status" value="1"/>
</dbReference>
<dbReference type="Proteomes" id="UP001210925">
    <property type="component" value="Unassembled WGS sequence"/>
</dbReference>
<name>A0AAD5UEA9_9FUNG</name>
<dbReference type="EMBL" id="JADGKB010000061">
    <property type="protein sequence ID" value="KAJ3255737.1"/>
    <property type="molecule type" value="Genomic_DNA"/>
</dbReference>
<reference evidence="2" key="1">
    <citation type="submission" date="2020-05" db="EMBL/GenBank/DDBJ databases">
        <title>Phylogenomic resolution of chytrid fungi.</title>
        <authorList>
            <person name="Stajich J.E."/>
            <person name="Amses K."/>
            <person name="Simmons R."/>
            <person name="Seto K."/>
            <person name="Myers J."/>
            <person name="Bonds A."/>
            <person name="Quandt C.A."/>
            <person name="Barry K."/>
            <person name="Liu P."/>
            <person name="Grigoriev I."/>
            <person name="Longcore J.E."/>
            <person name="James T.Y."/>
        </authorList>
    </citation>
    <scope>NUCLEOTIDE SEQUENCE</scope>
    <source>
        <strain evidence="2">PLAUS21</strain>
    </source>
</reference>
<sequence length="297" mass="33799">MLKDSDFVEAQREDIWWTYRNLDQQDAIALSNILATNKKLRVLNLNGNKIGDQGLEAIIDSLSGNNTIKQLNFGSNDLTDKSIVKLATFLSTNTSVISLCLFQNKISNDGALALSNMLTKNKTLVYLYMYLNNIQNHGMLMLSKSITAHPSLKTVWLDHNPITETCMTCVIQMMKQNKILTALEITFNDNGTSTFYTPTTNFQKVVQDYLNVNVELEMKKSLSIRNVYLLCRILGAIELPLPVELKIHMVALFCKGFEDSEIDLIYSILLDRNTIGKFDLENMFNGDEFMRQCRLLK</sequence>
<evidence type="ECO:0000313" key="3">
    <source>
        <dbReference type="Proteomes" id="UP001210925"/>
    </source>
</evidence>
<dbReference type="InterPro" id="IPR001611">
    <property type="entry name" value="Leu-rich_rpt"/>
</dbReference>
<dbReference type="Gene3D" id="3.80.10.10">
    <property type="entry name" value="Ribonuclease Inhibitor"/>
    <property type="match status" value="2"/>
</dbReference>
<dbReference type="Pfam" id="PF13516">
    <property type="entry name" value="LRR_6"/>
    <property type="match status" value="3"/>
</dbReference>